<evidence type="ECO:0000256" key="3">
    <source>
        <dbReference type="ARBA" id="ARBA00022617"/>
    </source>
</evidence>
<keyword evidence="5 9" id="KW-0560">Oxidoreductase</keyword>
<keyword evidence="7 9" id="KW-0503">Monooxygenase</keyword>
<organism evidence="10 11">
    <name type="scientific">Culex pipiens pipiens</name>
    <name type="common">Northern house mosquito</name>
    <dbReference type="NCBI Taxonomy" id="38569"/>
    <lineage>
        <taxon>Eukaryota</taxon>
        <taxon>Metazoa</taxon>
        <taxon>Ecdysozoa</taxon>
        <taxon>Arthropoda</taxon>
        <taxon>Hexapoda</taxon>
        <taxon>Insecta</taxon>
        <taxon>Pterygota</taxon>
        <taxon>Neoptera</taxon>
        <taxon>Endopterygota</taxon>
        <taxon>Diptera</taxon>
        <taxon>Nematocera</taxon>
        <taxon>Culicoidea</taxon>
        <taxon>Culicidae</taxon>
        <taxon>Culicinae</taxon>
        <taxon>Culicini</taxon>
        <taxon>Culex</taxon>
        <taxon>Culex</taxon>
    </lineage>
</organism>
<reference evidence="10 11" key="1">
    <citation type="submission" date="2024-05" db="EMBL/GenBank/DDBJ databases">
        <title>Culex pipiens pipiens assembly and annotation.</title>
        <authorList>
            <person name="Alout H."/>
            <person name="Durand T."/>
        </authorList>
    </citation>
    <scope>NUCLEOTIDE SEQUENCE [LARGE SCALE GENOMIC DNA]</scope>
    <source>
        <strain evidence="10">HA-2024</strain>
        <tissue evidence="10">Whole body</tissue>
    </source>
</reference>
<keyword evidence="6 8" id="KW-0408">Iron</keyword>
<keyword evidence="4 8" id="KW-0479">Metal-binding</keyword>
<dbReference type="SUPFAM" id="SSF48264">
    <property type="entry name" value="Cytochrome P450"/>
    <property type="match status" value="1"/>
</dbReference>
<evidence type="ECO:0000256" key="6">
    <source>
        <dbReference type="ARBA" id="ARBA00023004"/>
    </source>
</evidence>
<comment type="similarity">
    <text evidence="2 9">Belongs to the cytochrome P450 family.</text>
</comment>
<evidence type="ECO:0000256" key="2">
    <source>
        <dbReference type="ARBA" id="ARBA00010617"/>
    </source>
</evidence>
<evidence type="ECO:0000256" key="9">
    <source>
        <dbReference type="RuleBase" id="RU000461"/>
    </source>
</evidence>
<evidence type="ECO:0000256" key="7">
    <source>
        <dbReference type="ARBA" id="ARBA00023033"/>
    </source>
</evidence>
<gene>
    <name evidence="10" type="ORF">pipiens_009813</name>
</gene>
<dbReference type="GO" id="GO:0046872">
    <property type="term" value="F:metal ion binding"/>
    <property type="evidence" value="ECO:0007669"/>
    <property type="project" value="UniProtKB-KW"/>
</dbReference>
<dbReference type="GO" id="GO:0004497">
    <property type="term" value="F:monooxygenase activity"/>
    <property type="evidence" value="ECO:0007669"/>
    <property type="project" value="UniProtKB-KW"/>
</dbReference>
<sequence length="522" mass="60181">MLRSIIFKPTSSAFFAAKIRFQSVQAQPQQLASDGVDPEWPNALPYEKIPRLGWLTMLRGFAPGGRYHNLAVLDAHRRFREDFGDLLVIPGILGRKDTVVSYSPDDYEKLFRTEGHWPNRRGLDTFVHYRKHVRPDVFKGLGGLVNEQGESWQQFRTIVNPVMLQPKTIRLYVDKLDEVAREFMGVIREIRDEKNELPADFNQWLNRWALETMGVLALDTRLGVLDKEMSTEISNIVKYNREVLELMYQLDILPSIWKFYKTKSFKRLMTLFDEVTRVVMVKVNEAVVRLEKNPTTNNDNQSVLEKLLKIDRNVAIVMALDMLLAGVDTTSAASSGILYSLAKNPEKQARLREELRTILPHKDSPLTPENMRNLPYLRACIKEGLRLFTPTAGNIRAAGKDIVLQGYRIPKGTDVAMTSIILYQDDQYFPRGKEFLPERWLKEPSSGCPSGKDTHRFLFLPFGFGPRACIGLRMANLELEMIVARVVRQYEVRWNYDDFRLVSNLINAPANELRYQMVEVDH</sequence>
<dbReference type="AlphaFoldDB" id="A0ABD1DDJ9"/>
<evidence type="ECO:0000256" key="4">
    <source>
        <dbReference type="ARBA" id="ARBA00022723"/>
    </source>
</evidence>
<evidence type="ECO:0008006" key="12">
    <source>
        <dbReference type="Google" id="ProtNLM"/>
    </source>
</evidence>
<keyword evidence="11" id="KW-1185">Reference proteome</keyword>
<dbReference type="InterPro" id="IPR036396">
    <property type="entry name" value="Cyt_P450_sf"/>
</dbReference>
<dbReference type="Proteomes" id="UP001562425">
    <property type="component" value="Unassembled WGS sequence"/>
</dbReference>
<evidence type="ECO:0000313" key="10">
    <source>
        <dbReference type="EMBL" id="KAL1397370.1"/>
    </source>
</evidence>
<dbReference type="InterPro" id="IPR002401">
    <property type="entry name" value="Cyt_P450_E_grp-I"/>
</dbReference>
<comment type="cofactor">
    <cofactor evidence="1 8">
        <name>heme</name>
        <dbReference type="ChEBI" id="CHEBI:30413"/>
    </cofactor>
</comment>
<evidence type="ECO:0000256" key="5">
    <source>
        <dbReference type="ARBA" id="ARBA00023002"/>
    </source>
</evidence>
<evidence type="ECO:0000313" key="11">
    <source>
        <dbReference type="Proteomes" id="UP001562425"/>
    </source>
</evidence>
<comment type="caution">
    <text evidence="10">The sequence shown here is derived from an EMBL/GenBank/DDBJ whole genome shotgun (WGS) entry which is preliminary data.</text>
</comment>
<protein>
    <recommendedName>
        <fullName evidence="12">Cytochrome P450</fullName>
    </recommendedName>
</protein>
<dbReference type="PANTHER" id="PTHR24279">
    <property type="entry name" value="CYTOCHROME P450"/>
    <property type="match status" value="1"/>
</dbReference>
<evidence type="ECO:0000256" key="8">
    <source>
        <dbReference type="PIRSR" id="PIRSR602401-1"/>
    </source>
</evidence>
<dbReference type="Gene3D" id="1.10.630.10">
    <property type="entry name" value="Cytochrome P450"/>
    <property type="match status" value="1"/>
</dbReference>
<dbReference type="FunFam" id="1.10.630.10:FF:000006">
    <property type="entry name" value="Cytochrome P450 302a1, mitochondrial"/>
    <property type="match status" value="1"/>
</dbReference>
<name>A0ABD1DDJ9_CULPP</name>
<dbReference type="PROSITE" id="PS00086">
    <property type="entry name" value="CYTOCHROME_P450"/>
    <property type="match status" value="1"/>
</dbReference>
<dbReference type="PRINTS" id="PR00385">
    <property type="entry name" value="P450"/>
</dbReference>
<feature type="binding site" description="axial binding residue" evidence="8">
    <location>
        <position position="469"/>
    </location>
    <ligand>
        <name>heme</name>
        <dbReference type="ChEBI" id="CHEBI:30413"/>
    </ligand>
    <ligandPart>
        <name>Fe</name>
        <dbReference type="ChEBI" id="CHEBI:18248"/>
    </ligandPart>
</feature>
<keyword evidence="3 8" id="KW-0349">Heme</keyword>
<proteinExistence type="inferred from homology"/>
<dbReference type="EMBL" id="JBEHCU010006333">
    <property type="protein sequence ID" value="KAL1397370.1"/>
    <property type="molecule type" value="Genomic_DNA"/>
</dbReference>
<dbReference type="Pfam" id="PF00067">
    <property type="entry name" value="p450"/>
    <property type="match status" value="1"/>
</dbReference>
<dbReference type="InterPro" id="IPR017972">
    <property type="entry name" value="Cyt_P450_CS"/>
</dbReference>
<dbReference type="InterPro" id="IPR050479">
    <property type="entry name" value="CYP11_CYP27_families"/>
</dbReference>
<evidence type="ECO:0000256" key="1">
    <source>
        <dbReference type="ARBA" id="ARBA00001971"/>
    </source>
</evidence>
<dbReference type="InterPro" id="IPR001128">
    <property type="entry name" value="Cyt_P450"/>
</dbReference>
<dbReference type="PANTHER" id="PTHR24279:SF120">
    <property type="entry name" value="CYTOCHROME P450"/>
    <property type="match status" value="1"/>
</dbReference>
<dbReference type="PRINTS" id="PR00463">
    <property type="entry name" value="EP450I"/>
</dbReference>
<accession>A0ABD1DDJ9</accession>
<dbReference type="CDD" id="cd11054">
    <property type="entry name" value="CYP24A1-like"/>
    <property type="match status" value="1"/>
</dbReference>